<protein>
    <recommendedName>
        <fullName evidence="4">BTB domain-containing protein</fullName>
    </recommendedName>
</protein>
<accession>A0A9P4UBR1</accession>
<name>A0A9P4UBR1_9PLEO</name>
<feature type="region of interest" description="Disordered" evidence="1">
    <location>
        <begin position="118"/>
        <end position="157"/>
    </location>
</feature>
<feature type="compositionally biased region" description="Polar residues" evidence="1">
    <location>
        <begin position="140"/>
        <end position="157"/>
    </location>
</feature>
<evidence type="ECO:0000313" key="3">
    <source>
        <dbReference type="Proteomes" id="UP000799764"/>
    </source>
</evidence>
<feature type="compositionally biased region" description="Polar residues" evidence="1">
    <location>
        <begin position="53"/>
        <end position="62"/>
    </location>
</feature>
<evidence type="ECO:0000313" key="2">
    <source>
        <dbReference type="EMBL" id="KAF2444411.1"/>
    </source>
</evidence>
<proteinExistence type="predicted"/>
<evidence type="ECO:0000256" key="1">
    <source>
        <dbReference type="SAM" id="MobiDB-lite"/>
    </source>
</evidence>
<keyword evidence="3" id="KW-1185">Reference proteome</keyword>
<sequence>MSSQGSVASDFMSSSQTPIFNQESVQDTHNVPNPNAGSSYRKRKRGSSPDVLANSSQVTVTSSHKRKTPQTTPTKPVPSIPTSRYLQLQARGTDEVFKMNEATLAKTSDLFKYKLYHSTRPSSSPAPAPGANDNPPETDQPPSSQPPNTLIPSTPISPASPVVRLNTTSQALFLYCLWVVAPPDRLSLYLDSTIPRPSYTFTIYLYEAFLLALELKDTTFLHHLITVILKDEEAGWPGEAEIAWVYENTGPGHALRRFVVDCTLTWADEAVGKWGAWVRRTPAEFVVDVSCRMLELGKGKWGWMKTNVATKYTCGVWWSEDYLDRALEGGEE</sequence>
<dbReference type="OrthoDB" id="3791920at2759"/>
<reference evidence="2" key="1">
    <citation type="journal article" date="2020" name="Stud. Mycol.">
        <title>101 Dothideomycetes genomes: a test case for predicting lifestyles and emergence of pathogens.</title>
        <authorList>
            <person name="Haridas S."/>
            <person name="Albert R."/>
            <person name="Binder M."/>
            <person name="Bloem J."/>
            <person name="Labutti K."/>
            <person name="Salamov A."/>
            <person name="Andreopoulos B."/>
            <person name="Baker S."/>
            <person name="Barry K."/>
            <person name="Bills G."/>
            <person name="Bluhm B."/>
            <person name="Cannon C."/>
            <person name="Castanera R."/>
            <person name="Culley D."/>
            <person name="Daum C."/>
            <person name="Ezra D."/>
            <person name="Gonzalez J."/>
            <person name="Henrissat B."/>
            <person name="Kuo A."/>
            <person name="Liang C."/>
            <person name="Lipzen A."/>
            <person name="Lutzoni F."/>
            <person name="Magnuson J."/>
            <person name="Mondo S."/>
            <person name="Nolan M."/>
            <person name="Ohm R."/>
            <person name="Pangilinan J."/>
            <person name="Park H.-J."/>
            <person name="Ramirez L."/>
            <person name="Alfaro M."/>
            <person name="Sun H."/>
            <person name="Tritt A."/>
            <person name="Yoshinaga Y."/>
            <person name="Zwiers L.-H."/>
            <person name="Turgeon B."/>
            <person name="Goodwin S."/>
            <person name="Spatafora J."/>
            <person name="Crous P."/>
            <person name="Grigoriev I."/>
        </authorList>
    </citation>
    <scope>NUCLEOTIDE SEQUENCE</scope>
    <source>
        <strain evidence="2">CBS 690.94</strain>
    </source>
</reference>
<dbReference type="AlphaFoldDB" id="A0A9P4UBR1"/>
<feature type="region of interest" description="Disordered" evidence="1">
    <location>
        <begin position="1"/>
        <end position="84"/>
    </location>
</feature>
<dbReference type="Proteomes" id="UP000799764">
    <property type="component" value="Unassembled WGS sequence"/>
</dbReference>
<feature type="compositionally biased region" description="Polar residues" evidence="1">
    <location>
        <begin position="1"/>
        <end position="36"/>
    </location>
</feature>
<dbReference type="EMBL" id="MU001501">
    <property type="protein sequence ID" value="KAF2444411.1"/>
    <property type="molecule type" value="Genomic_DNA"/>
</dbReference>
<gene>
    <name evidence="2" type="ORF">P171DRAFT_485868</name>
</gene>
<feature type="compositionally biased region" description="Low complexity" evidence="1">
    <location>
        <begin position="121"/>
        <end position="135"/>
    </location>
</feature>
<comment type="caution">
    <text evidence="2">The sequence shown here is derived from an EMBL/GenBank/DDBJ whole genome shotgun (WGS) entry which is preliminary data.</text>
</comment>
<organism evidence="2 3">
    <name type="scientific">Karstenula rhodostoma CBS 690.94</name>
    <dbReference type="NCBI Taxonomy" id="1392251"/>
    <lineage>
        <taxon>Eukaryota</taxon>
        <taxon>Fungi</taxon>
        <taxon>Dikarya</taxon>
        <taxon>Ascomycota</taxon>
        <taxon>Pezizomycotina</taxon>
        <taxon>Dothideomycetes</taxon>
        <taxon>Pleosporomycetidae</taxon>
        <taxon>Pleosporales</taxon>
        <taxon>Massarineae</taxon>
        <taxon>Didymosphaeriaceae</taxon>
        <taxon>Karstenula</taxon>
    </lineage>
</organism>
<evidence type="ECO:0008006" key="4">
    <source>
        <dbReference type="Google" id="ProtNLM"/>
    </source>
</evidence>